<gene>
    <name evidence="1" type="ORF">WL29_21980</name>
</gene>
<evidence type="ECO:0000313" key="1">
    <source>
        <dbReference type="EMBL" id="KWA84038.1"/>
    </source>
</evidence>
<dbReference type="Proteomes" id="UP000060630">
    <property type="component" value="Unassembled WGS sequence"/>
</dbReference>
<protein>
    <submittedName>
        <fullName evidence="1">Uncharacterized protein</fullName>
    </submittedName>
</protein>
<name>A0A106QD09_9BURK</name>
<dbReference type="EMBL" id="LPHD01000049">
    <property type="protein sequence ID" value="KWA84038.1"/>
    <property type="molecule type" value="Genomic_DNA"/>
</dbReference>
<reference evidence="1 2" key="1">
    <citation type="submission" date="2015-11" db="EMBL/GenBank/DDBJ databases">
        <title>Expanding the genomic diversity of Burkholderia species for the development of highly accurate diagnostics.</title>
        <authorList>
            <person name="Sahl J."/>
            <person name="Keim P."/>
            <person name="Wagner D."/>
        </authorList>
    </citation>
    <scope>NUCLEOTIDE SEQUENCE [LARGE SCALE GENOMIC DNA]</scope>
    <source>
        <strain evidence="1 2">MSMB2087WGS</strain>
    </source>
</reference>
<organism evidence="1 2">
    <name type="scientific">Burkholderia ubonensis</name>
    <dbReference type="NCBI Taxonomy" id="101571"/>
    <lineage>
        <taxon>Bacteria</taxon>
        <taxon>Pseudomonadati</taxon>
        <taxon>Pseudomonadota</taxon>
        <taxon>Betaproteobacteria</taxon>
        <taxon>Burkholderiales</taxon>
        <taxon>Burkholderiaceae</taxon>
        <taxon>Burkholderia</taxon>
        <taxon>Burkholderia cepacia complex</taxon>
    </lineage>
</organism>
<dbReference type="AlphaFoldDB" id="A0A106QD09"/>
<dbReference type="RefSeq" id="WP_060192436.1">
    <property type="nucleotide sequence ID" value="NZ_LPHD01000049.1"/>
</dbReference>
<proteinExistence type="predicted"/>
<evidence type="ECO:0000313" key="2">
    <source>
        <dbReference type="Proteomes" id="UP000060630"/>
    </source>
</evidence>
<sequence length="97" mass="10532">MTQEVSPIRAAIDELDGTFLFLEPAAMDAAIVGLVSGCGKEPVVCYDRDKVIQVLMEQDGMARDEAEEFFSFNIEGAHVGEGSPMFISTTNALLAFR</sequence>
<comment type="caution">
    <text evidence="1">The sequence shown here is derived from an EMBL/GenBank/DDBJ whole genome shotgun (WGS) entry which is preliminary data.</text>
</comment>
<accession>A0A106QD09</accession>